<evidence type="ECO:0000256" key="1">
    <source>
        <dbReference type="ARBA" id="ARBA00004123"/>
    </source>
</evidence>
<gene>
    <name evidence="11" type="ORF">WR25_16592</name>
</gene>
<dbReference type="PANTHER" id="PTHR10865">
    <property type="entry name" value="METASTASIS-ASSOCIATED PROTEIN AND MESODERM INDUCTION EARLY RESPONSE PROTEIN"/>
    <property type="match status" value="1"/>
</dbReference>
<feature type="region of interest" description="Disordered" evidence="8">
    <location>
        <begin position="1"/>
        <end position="113"/>
    </location>
</feature>
<keyword evidence="7" id="KW-0539">Nucleus</keyword>
<keyword evidence="4" id="KW-0863">Zinc-finger</keyword>
<evidence type="ECO:0000256" key="5">
    <source>
        <dbReference type="ARBA" id="ARBA00022833"/>
    </source>
</evidence>
<evidence type="ECO:0000313" key="11">
    <source>
        <dbReference type="EMBL" id="PAV77396.1"/>
    </source>
</evidence>
<dbReference type="Proteomes" id="UP000218231">
    <property type="component" value="Unassembled WGS sequence"/>
</dbReference>
<dbReference type="AlphaFoldDB" id="A0A2A2KTR5"/>
<evidence type="ECO:0000259" key="10">
    <source>
        <dbReference type="PROSITE" id="PS51293"/>
    </source>
</evidence>
<name>A0A2A2KTR5_9BILA</name>
<organism evidence="11 12">
    <name type="scientific">Diploscapter pachys</name>
    <dbReference type="NCBI Taxonomy" id="2018661"/>
    <lineage>
        <taxon>Eukaryota</taxon>
        <taxon>Metazoa</taxon>
        <taxon>Ecdysozoa</taxon>
        <taxon>Nematoda</taxon>
        <taxon>Chromadorea</taxon>
        <taxon>Rhabditida</taxon>
        <taxon>Rhabditina</taxon>
        <taxon>Rhabditomorpha</taxon>
        <taxon>Rhabditoidea</taxon>
        <taxon>Rhabditidae</taxon>
        <taxon>Diploscapter</taxon>
    </lineage>
</organism>
<dbReference type="GO" id="GO:0003714">
    <property type="term" value="F:transcription corepressor activity"/>
    <property type="evidence" value="ECO:0007669"/>
    <property type="project" value="TreeGrafter"/>
</dbReference>
<protein>
    <recommendedName>
        <fullName evidence="13">SANT domain-containing protein</fullName>
    </recommendedName>
</protein>
<dbReference type="InterPro" id="IPR040138">
    <property type="entry name" value="MIER/MTA"/>
</dbReference>
<dbReference type="OrthoDB" id="5916873at2759"/>
<dbReference type="STRING" id="2018661.A0A2A2KTR5"/>
<dbReference type="Gene3D" id="1.10.10.60">
    <property type="entry name" value="Homeodomain-like"/>
    <property type="match status" value="1"/>
</dbReference>
<evidence type="ECO:0000256" key="7">
    <source>
        <dbReference type="ARBA" id="ARBA00023242"/>
    </source>
</evidence>
<dbReference type="GO" id="GO:0000122">
    <property type="term" value="P:negative regulation of transcription by RNA polymerase II"/>
    <property type="evidence" value="ECO:0007669"/>
    <property type="project" value="TreeGrafter"/>
</dbReference>
<evidence type="ECO:0000256" key="6">
    <source>
        <dbReference type="ARBA" id="ARBA00023125"/>
    </source>
</evidence>
<dbReference type="GO" id="GO:0003677">
    <property type="term" value="F:DNA binding"/>
    <property type="evidence" value="ECO:0007669"/>
    <property type="project" value="UniProtKB-KW"/>
</dbReference>
<dbReference type="EMBL" id="LIAE01007710">
    <property type="protein sequence ID" value="PAV77396.1"/>
    <property type="molecule type" value="Genomic_DNA"/>
</dbReference>
<evidence type="ECO:0000259" key="9">
    <source>
        <dbReference type="PROSITE" id="PS51156"/>
    </source>
</evidence>
<evidence type="ECO:0000256" key="8">
    <source>
        <dbReference type="SAM" id="MobiDB-lite"/>
    </source>
</evidence>
<evidence type="ECO:0000313" key="12">
    <source>
        <dbReference type="Proteomes" id="UP000218231"/>
    </source>
</evidence>
<dbReference type="InterPro" id="IPR009057">
    <property type="entry name" value="Homeodomain-like_sf"/>
</dbReference>
<comment type="subcellular location">
    <subcellularLocation>
        <location evidence="1">Nucleus</location>
    </subcellularLocation>
</comment>
<feature type="compositionally biased region" description="Acidic residues" evidence="8">
    <location>
        <begin position="100"/>
        <end position="111"/>
    </location>
</feature>
<dbReference type="InterPro" id="IPR000949">
    <property type="entry name" value="ELM2_dom"/>
</dbReference>
<evidence type="ECO:0000256" key="2">
    <source>
        <dbReference type="ARBA" id="ARBA00022491"/>
    </source>
</evidence>
<dbReference type="InterPro" id="IPR017884">
    <property type="entry name" value="SANT_dom"/>
</dbReference>
<feature type="domain" description="SANT" evidence="10">
    <location>
        <begin position="232"/>
        <end position="284"/>
    </location>
</feature>
<evidence type="ECO:0000256" key="3">
    <source>
        <dbReference type="ARBA" id="ARBA00022723"/>
    </source>
</evidence>
<keyword evidence="5" id="KW-0862">Zinc</keyword>
<evidence type="ECO:0000256" key="4">
    <source>
        <dbReference type="ARBA" id="ARBA00022771"/>
    </source>
</evidence>
<dbReference type="FunFam" id="1.10.10.60:FF:000012">
    <property type="entry name" value="Metastasis-associated 1 family, member 3"/>
    <property type="match status" value="1"/>
</dbReference>
<dbReference type="SMART" id="SM00717">
    <property type="entry name" value="SANT"/>
    <property type="match status" value="1"/>
</dbReference>
<dbReference type="InterPro" id="IPR001005">
    <property type="entry name" value="SANT/Myb"/>
</dbReference>
<proteinExistence type="predicted"/>
<dbReference type="GO" id="GO:0005654">
    <property type="term" value="C:nucleoplasm"/>
    <property type="evidence" value="ECO:0007669"/>
    <property type="project" value="TreeGrafter"/>
</dbReference>
<accession>A0A2A2KTR5</accession>
<reference evidence="11 12" key="1">
    <citation type="journal article" date="2017" name="Curr. Biol.">
        <title>Genome architecture and evolution of a unichromosomal asexual nematode.</title>
        <authorList>
            <person name="Fradin H."/>
            <person name="Zegar C."/>
            <person name="Gutwein M."/>
            <person name="Lucas J."/>
            <person name="Kovtun M."/>
            <person name="Corcoran D."/>
            <person name="Baugh L.R."/>
            <person name="Kiontke K."/>
            <person name="Gunsalus K."/>
            <person name="Fitch D.H."/>
            <person name="Piano F."/>
        </authorList>
    </citation>
    <scope>NUCLEOTIDE SEQUENCE [LARGE SCALE GENOMIC DNA]</scope>
    <source>
        <strain evidence="11">PF1309</strain>
    </source>
</reference>
<keyword evidence="2" id="KW-0678">Repressor</keyword>
<dbReference type="SUPFAM" id="SSF46689">
    <property type="entry name" value="Homeodomain-like"/>
    <property type="match status" value="1"/>
</dbReference>
<keyword evidence="6" id="KW-0238">DNA-binding</keyword>
<keyword evidence="3" id="KW-0479">Metal-binding</keyword>
<sequence>MADDNLPKAAAAASGEEEDADFDEAQDDGEDCEATMDEEEALEQGDYADELKELEDDNELSIEELRRKYGYGEPLPEPSGENASSSTAAGKPEDYFSNESFEDEEEGEDIDYAPPDLWRKEVRVHPDEYQAVIPDFTGDTTFESESDDDQCKLWGAAASDEAETQTLVREFIRKVVDKRVEAGQLNDPQRVNSEFDDEDALFALFKCKLDVDLALAQFPFKPANAPCITIPLEAKRFTPEEITAFEMSYLEHGKNFSLIQRTILPHRRVGELVDFYYNWKLKGK</sequence>
<dbReference type="PROSITE" id="PS51293">
    <property type="entry name" value="SANT"/>
    <property type="match status" value="1"/>
</dbReference>
<dbReference type="PANTHER" id="PTHR10865:SF28">
    <property type="entry name" value="ELM2 DOMAIN-CONTAINING PROTEIN"/>
    <property type="match status" value="1"/>
</dbReference>
<feature type="domain" description="ELM2" evidence="9">
    <location>
        <begin position="120"/>
        <end position="222"/>
    </location>
</feature>
<dbReference type="GO" id="GO:0008270">
    <property type="term" value="F:zinc ion binding"/>
    <property type="evidence" value="ECO:0007669"/>
    <property type="project" value="UniProtKB-KW"/>
</dbReference>
<dbReference type="PROSITE" id="PS51156">
    <property type="entry name" value="ELM2"/>
    <property type="match status" value="1"/>
</dbReference>
<keyword evidence="12" id="KW-1185">Reference proteome</keyword>
<comment type="caution">
    <text evidence="11">The sequence shown here is derived from an EMBL/GenBank/DDBJ whole genome shotgun (WGS) entry which is preliminary data.</text>
</comment>
<evidence type="ECO:0008006" key="13">
    <source>
        <dbReference type="Google" id="ProtNLM"/>
    </source>
</evidence>
<dbReference type="GO" id="GO:0042826">
    <property type="term" value="F:histone deacetylase binding"/>
    <property type="evidence" value="ECO:0007669"/>
    <property type="project" value="TreeGrafter"/>
</dbReference>
<feature type="compositionally biased region" description="Acidic residues" evidence="8">
    <location>
        <begin position="15"/>
        <end position="62"/>
    </location>
</feature>